<keyword evidence="2" id="KW-0472">Membrane</keyword>
<name>A0A2T2NC60_CORCC</name>
<protein>
    <submittedName>
        <fullName evidence="3">Uncharacterized protein</fullName>
    </submittedName>
</protein>
<dbReference type="Proteomes" id="UP000240883">
    <property type="component" value="Unassembled WGS sequence"/>
</dbReference>
<keyword evidence="4" id="KW-1185">Reference proteome</keyword>
<proteinExistence type="predicted"/>
<feature type="transmembrane region" description="Helical" evidence="2">
    <location>
        <begin position="20"/>
        <end position="38"/>
    </location>
</feature>
<feature type="region of interest" description="Disordered" evidence="1">
    <location>
        <begin position="80"/>
        <end position="108"/>
    </location>
</feature>
<evidence type="ECO:0000256" key="1">
    <source>
        <dbReference type="SAM" id="MobiDB-lite"/>
    </source>
</evidence>
<keyword evidence="2" id="KW-1133">Transmembrane helix</keyword>
<dbReference type="EMBL" id="KZ678140">
    <property type="protein sequence ID" value="PSN63032.1"/>
    <property type="molecule type" value="Genomic_DNA"/>
</dbReference>
<sequence length="169" mass="19049">MVPRSRHATTSVPLPGAHPLSIPSLFMSTAGLFVVVMLDEGRQAGRFRVRNDAAGLTFAQRLFRHRKGGCDKQILSRRAEHAVSAQVEKQPRGQASERERERERERKKKRLREVVVAGQGGIRRRRGFVPARQEQPPFTLAHSREATNHALSRCPTPVVSPLRDARKVH</sequence>
<accession>A0A2T2NC60</accession>
<reference evidence="3 4" key="1">
    <citation type="journal article" date="2018" name="Front. Microbiol.">
        <title>Genome-Wide Analysis of Corynespora cassiicola Leaf Fall Disease Putative Effectors.</title>
        <authorList>
            <person name="Lopez D."/>
            <person name="Ribeiro S."/>
            <person name="Label P."/>
            <person name="Fumanal B."/>
            <person name="Venisse J.S."/>
            <person name="Kohler A."/>
            <person name="de Oliveira R.R."/>
            <person name="Labutti K."/>
            <person name="Lipzen A."/>
            <person name="Lail K."/>
            <person name="Bauer D."/>
            <person name="Ohm R.A."/>
            <person name="Barry K.W."/>
            <person name="Spatafora J."/>
            <person name="Grigoriev I.V."/>
            <person name="Martin F.M."/>
            <person name="Pujade-Renaud V."/>
        </authorList>
    </citation>
    <scope>NUCLEOTIDE SEQUENCE [LARGE SCALE GENOMIC DNA]</scope>
    <source>
        <strain evidence="3 4">Philippines</strain>
    </source>
</reference>
<keyword evidence="2" id="KW-0812">Transmembrane</keyword>
<dbReference type="AlphaFoldDB" id="A0A2T2NC60"/>
<evidence type="ECO:0000256" key="2">
    <source>
        <dbReference type="SAM" id="Phobius"/>
    </source>
</evidence>
<feature type="compositionally biased region" description="Basic and acidic residues" evidence="1">
    <location>
        <begin position="89"/>
        <end position="104"/>
    </location>
</feature>
<evidence type="ECO:0000313" key="3">
    <source>
        <dbReference type="EMBL" id="PSN63032.1"/>
    </source>
</evidence>
<organism evidence="3 4">
    <name type="scientific">Corynespora cassiicola Philippines</name>
    <dbReference type="NCBI Taxonomy" id="1448308"/>
    <lineage>
        <taxon>Eukaryota</taxon>
        <taxon>Fungi</taxon>
        <taxon>Dikarya</taxon>
        <taxon>Ascomycota</taxon>
        <taxon>Pezizomycotina</taxon>
        <taxon>Dothideomycetes</taxon>
        <taxon>Pleosporomycetidae</taxon>
        <taxon>Pleosporales</taxon>
        <taxon>Corynesporascaceae</taxon>
        <taxon>Corynespora</taxon>
    </lineage>
</organism>
<gene>
    <name evidence="3" type="ORF">BS50DRAFT_102942</name>
</gene>
<evidence type="ECO:0000313" key="4">
    <source>
        <dbReference type="Proteomes" id="UP000240883"/>
    </source>
</evidence>
<feature type="region of interest" description="Disordered" evidence="1">
    <location>
        <begin position="146"/>
        <end position="169"/>
    </location>
</feature>